<organism evidence="4 5">
    <name type="scientific">Candidatus Phytoplasma phoenicium</name>
    <dbReference type="NCBI Taxonomy" id="198422"/>
    <lineage>
        <taxon>Bacteria</taxon>
        <taxon>Bacillati</taxon>
        <taxon>Mycoplasmatota</taxon>
        <taxon>Mollicutes</taxon>
        <taxon>Acholeplasmatales</taxon>
        <taxon>Acholeplasmataceae</taxon>
        <taxon>Candidatus Phytoplasma</taxon>
        <taxon>16SrIX (Pigeon pea witches'-broom group)</taxon>
    </lineage>
</organism>
<keyword evidence="3" id="KW-0131">Cell cycle</keyword>
<accession>A0A0L0MK78</accession>
<dbReference type="GO" id="GO:0000917">
    <property type="term" value="P:division septum assembly"/>
    <property type="evidence" value="ECO:0007669"/>
    <property type="project" value="UniProtKB-KW"/>
</dbReference>
<sequence>MKITNVRTSLHKGQSRLKGIASITFNNSFVVHNIKIINGQNGIFVAMPSTKNLKGVYLDIAHPINSETRQMIEKHIKDTFQQMLDASEEKKEVDLAILAEYKPIQITDVRTKSSKKLSRLKGIASITFNNSFVVHNIKIINGQNGNFVAMPSTKNLKGVYSDIAHPINSETRQMIEKHIKDAFQQMLENTPLEEKSSSLEVLDNQ</sequence>
<comment type="caution">
    <text evidence="4">The sequence shown here is derived from an EMBL/GenBank/DDBJ whole genome shotgun (WGS) entry which is preliminary data.</text>
</comment>
<evidence type="ECO:0000256" key="2">
    <source>
        <dbReference type="ARBA" id="ARBA00023210"/>
    </source>
</evidence>
<dbReference type="InterPro" id="IPR007170">
    <property type="entry name" value="SpoVG"/>
</dbReference>
<dbReference type="PATRIC" id="fig|198422.3.peg.97"/>
<dbReference type="InterPro" id="IPR036751">
    <property type="entry name" value="SpoVG_sf"/>
</dbReference>
<evidence type="ECO:0000313" key="5">
    <source>
        <dbReference type="Proteomes" id="UP000037086"/>
    </source>
</evidence>
<gene>
    <name evidence="4" type="primary">spoVG</name>
    <name evidence="4" type="ORF">AlmWB_01450</name>
</gene>
<evidence type="ECO:0000256" key="1">
    <source>
        <dbReference type="ARBA" id="ARBA00022618"/>
    </source>
</evidence>
<dbReference type="AlphaFoldDB" id="A0A0L0MK78"/>
<dbReference type="NCBIfam" id="NF009749">
    <property type="entry name" value="PRK13259.1"/>
    <property type="match status" value="1"/>
</dbReference>
<evidence type="ECO:0000256" key="3">
    <source>
        <dbReference type="ARBA" id="ARBA00023306"/>
    </source>
</evidence>
<dbReference type="Pfam" id="PF04026">
    <property type="entry name" value="SpoVG"/>
    <property type="match status" value="2"/>
</dbReference>
<proteinExistence type="predicted"/>
<evidence type="ECO:0000313" key="4">
    <source>
        <dbReference type="EMBL" id="KND62661.1"/>
    </source>
</evidence>
<dbReference type="Proteomes" id="UP000037086">
    <property type="component" value="Unassembled WGS sequence"/>
</dbReference>
<dbReference type="GO" id="GO:0030435">
    <property type="term" value="P:sporulation resulting in formation of a cellular spore"/>
    <property type="evidence" value="ECO:0007669"/>
    <property type="project" value="InterPro"/>
</dbReference>
<keyword evidence="1" id="KW-0132">Cell division</keyword>
<name>A0A0L0MK78_9MOLU</name>
<reference evidence="4 5" key="1">
    <citation type="journal article" date="2015" name="BMC Microbiol.">
        <title>'Candidatus Phytoplasma phoenicium' associated with almond witches'-broom disease: from draft genome to genetic diversity among strain populations.</title>
        <authorList>
            <person name="Quaglino F."/>
            <person name="Kube M."/>
            <person name="Jawhari M."/>
            <person name="Abou-Jawdah Y."/>
            <person name="Siewert C."/>
            <person name="Choueiri E."/>
            <person name="Sobh H."/>
            <person name="Casati P."/>
            <person name="Tedeschi R."/>
            <person name="Molino Lova M."/>
            <person name="Alma A."/>
            <person name="Bianco P.A."/>
        </authorList>
    </citation>
    <scope>NUCLEOTIDE SEQUENCE [LARGE SCALE GENOMIC DNA]</scope>
    <source>
        <strain evidence="4 5">SA213</strain>
    </source>
</reference>
<keyword evidence="5" id="KW-1185">Reference proteome</keyword>
<dbReference type="Gene3D" id="3.30.1120.40">
    <property type="entry name" value="Stage V sporulation protein G"/>
    <property type="match status" value="2"/>
</dbReference>
<dbReference type="PANTHER" id="PTHR38429:SF1">
    <property type="entry name" value="SEPTATION PROTEIN SPOVG-RELATED"/>
    <property type="match status" value="1"/>
</dbReference>
<dbReference type="PANTHER" id="PTHR38429">
    <property type="entry name" value="SEPTATION PROTEIN SPOVG-RELATED"/>
    <property type="match status" value="1"/>
</dbReference>
<dbReference type="SUPFAM" id="SSF160537">
    <property type="entry name" value="SpoVG-like"/>
    <property type="match status" value="2"/>
</dbReference>
<dbReference type="EMBL" id="JPSQ01000021">
    <property type="protein sequence ID" value="KND62661.1"/>
    <property type="molecule type" value="Genomic_DNA"/>
</dbReference>
<protein>
    <submittedName>
        <fullName evidence="4">Septation protein spoVG</fullName>
    </submittedName>
</protein>
<keyword evidence="2" id="KW-0717">Septation</keyword>